<accession>K3WAA7</accession>
<dbReference type="eggNOG" id="ENOG502SE1V">
    <property type="taxonomic scope" value="Eukaryota"/>
</dbReference>
<feature type="transmembrane region" description="Helical" evidence="1">
    <location>
        <begin position="49"/>
        <end position="69"/>
    </location>
</feature>
<keyword evidence="1" id="KW-0472">Membrane</keyword>
<reference evidence="3" key="1">
    <citation type="journal article" date="2010" name="Genome Biol.">
        <title>Genome sequence of the necrotrophic plant pathogen Pythium ultimum reveals original pathogenicity mechanisms and effector repertoire.</title>
        <authorList>
            <person name="Levesque C.A."/>
            <person name="Brouwer H."/>
            <person name="Cano L."/>
            <person name="Hamilton J.P."/>
            <person name="Holt C."/>
            <person name="Huitema E."/>
            <person name="Raffaele S."/>
            <person name="Robideau G.P."/>
            <person name="Thines M."/>
            <person name="Win J."/>
            <person name="Zerillo M.M."/>
            <person name="Beakes G.W."/>
            <person name="Boore J.L."/>
            <person name="Busam D."/>
            <person name="Dumas B."/>
            <person name="Ferriera S."/>
            <person name="Fuerstenberg S.I."/>
            <person name="Gachon C.M."/>
            <person name="Gaulin E."/>
            <person name="Govers F."/>
            <person name="Grenville-Briggs L."/>
            <person name="Horner N."/>
            <person name="Hostetler J."/>
            <person name="Jiang R.H."/>
            <person name="Johnson J."/>
            <person name="Krajaejun T."/>
            <person name="Lin H."/>
            <person name="Meijer H.J."/>
            <person name="Moore B."/>
            <person name="Morris P."/>
            <person name="Phuntmart V."/>
            <person name="Puiu D."/>
            <person name="Shetty J."/>
            <person name="Stajich J.E."/>
            <person name="Tripathy S."/>
            <person name="Wawra S."/>
            <person name="van West P."/>
            <person name="Whitty B.R."/>
            <person name="Coutinho P.M."/>
            <person name="Henrissat B."/>
            <person name="Martin F."/>
            <person name="Thomas P.D."/>
            <person name="Tyler B.M."/>
            <person name="De Vries R.P."/>
            <person name="Kamoun S."/>
            <person name="Yandell M."/>
            <person name="Tisserat N."/>
            <person name="Buell C.R."/>
        </authorList>
    </citation>
    <scope>NUCLEOTIDE SEQUENCE</scope>
    <source>
        <strain evidence="3">DAOM:BR144</strain>
    </source>
</reference>
<dbReference type="EnsemblProtists" id="PYU1_T001898">
    <property type="protein sequence ID" value="PYU1_T001898"/>
    <property type="gene ID" value="PYU1_G001896"/>
</dbReference>
<dbReference type="VEuPathDB" id="FungiDB:PYU1_G001896"/>
<keyword evidence="1" id="KW-0812">Transmembrane</keyword>
<dbReference type="Proteomes" id="UP000019132">
    <property type="component" value="Unassembled WGS sequence"/>
</dbReference>
<keyword evidence="1" id="KW-1133">Transmembrane helix</keyword>
<evidence type="ECO:0000313" key="2">
    <source>
        <dbReference type="EnsemblProtists" id="PYU1_T001898"/>
    </source>
</evidence>
<dbReference type="AlphaFoldDB" id="K3WAA7"/>
<evidence type="ECO:0000313" key="3">
    <source>
        <dbReference type="Proteomes" id="UP000019132"/>
    </source>
</evidence>
<reference evidence="2" key="3">
    <citation type="submission" date="2015-02" db="UniProtKB">
        <authorList>
            <consortium name="EnsemblProtists"/>
        </authorList>
    </citation>
    <scope>IDENTIFICATION</scope>
    <source>
        <strain evidence="2">DAOM BR144</strain>
    </source>
</reference>
<keyword evidence="3" id="KW-1185">Reference proteome</keyword>
<proteinExistence type="predicted"/>
<dbReference type="InParanoid" id="K3WAA7"/>
<sequence length="82" mass="8988">MLGHLAKQTATKLSAPAGTRAISRSAARMAGDHGHHQHYVWEGDFSKGWVKGLSLFVVVGGVGVPVFLLKYQNWKNGFPREE</sequence>
<dbReference type="HOGENOM" id="CLU_2563500_0_0_1"/>
<organism evidence="2 3">
    <name type="scientific">Globisporangium ultimum (strain ATCC 200006 / CBS 805.95 / DAOM BR144)</name>
    <name type="common">Pythium ultimum</name>
    <dbReference type="NCBI Taxonomy" id="431595"/>
    <lineage>
        <taxon>Eukaryota</taxon>
        <taxon>Sar</taxon>
        <taxon>Stramenopiles</taxon>
        <taxon>Oomycota</taxon>
        <taxon>Peronosporomycetes</taxon>
        <taxon>Pythiales</taxon>
        <taxon>Pythiaceae</taxon>
        <taxon>Globisporangium</taxon>
    </lineage>
</organism>
<name>K3WAA7_GLOUD</name>
<dbReference type="EMBL" id="GL376634">
    <property type="status" value="NOT_ANNOTATED_CDS"/>
    <property type="molecule type" value="Genomic_DNA"/>
</dbReference>
<reference evidence="3" key="2">
    <citation type="submission" date="2010-04" db="EMBL/GenBank/DDBJ databases">
        <authorList>
            <person name="Buell R."/>
            <person name="Hamilton J."/>
            <person name="Hostetler J."/>
        </authorList>
    </citation>
    <scope>NUCLEOTIDE SEQUENCE [LARGE SCALE GENOMIC DNA]</scope>
    <source>
        <strain evidence="3">DAOM:BR144</strain>
    </source>
</reference>
<dbReference type="OMA" id="QTANKMT"/>
<evidence type="ECO:0000256" key="1">
    <source>
        <dbReference type="SAM" id="Phobius"/>
    </source>
</evidence>
<protein>
    <submittedName>
        <fullName evidence="2">Uncharacterized protein</fullName>
    </submittedName>
</protein>